<dbReference type="SUPFAM" id="SSF82171">
    <property type="entry name" value="DPP6 N-terminal domain-like"/>
    <property type="match status" value="1"/>
</dbReference>
<evidence type="ECO:0000256" key="2">
    <source>
        <dbReference type="ARBA" id="ARBA00022692"/>
    </source>
</evidence>
<dbReference type="AlphaFoldDB" id="A0A2Z6R2C0"/>
<dbReference type="InterPro" id="IPR015943">
    <property type="entry name" value="WD40/YVTN_repeat-like_dom_sf"/>
</dbReference>
<dbReference type="Pfam" id="PF00520">
    <property type="entry name" value="Ion_trans"/>
    <property type="match status" value="1"/>
</dbReference>
<evidence type="ECO:0000259" key="8">
    <source>
        <dbReference type="Pfam" id="PF00520"/>
    </source>
</evidence>
<dbReference type="GO" id="GO:0098703">
    <property type="term" value="P:calcium ion import across plasma membrane"/>
    <property type="evidence" value="ECO:0007669"/>
    <property type="project" value="TreeGrafter"/>
</dbReference>
<keyword evidence="3" id="KW-0677">Repeat</keyword>
<protein>
    <recommendedName>
        <fullName evidence="8">Ion transport domain-containing protein</fullName>
    </recommendedName>
</protein>
<dbReference type="Gene3D" id="6.10.250.2700">
    <property type="match status" value="1"/>
</dbReference>
<feature type="transmembrane region" description="Helical" evidence="7">
    <location>
        <begin position="906"/>
        <end position="928"/>
    </location>
</feature>
<evidence type="ECO:0000256" key="5">
    <source>
        <dbReference type="ARBA" id="ARBA00023136"/>
    </source>
</evidence>
<feature type="coiled-coil region" evidence="6">
    <location>
        <begin position="1062"/>
        <end position="1104"/>
    </location>
</feature>
<feature type="transmembrane region" description="Helical" evidence="7">
    <location>
        <begin position="968"/>
        <end position="991"/>
    </location>
</feature>
<feature type="transmembrane region" description="Helical" evidence="7">
    <location>
        <begin position="782"/>
        <end position="801"/>
    </location>
</feature>
<proteinExistence type="predicted"/>
<reference evidence="9 10" key="1">
    <citation type="submission" date="2017-11" db="EMBL/GenBank/DDBJ databases">
        <title>The genome of Rhizophagus clarus HR1 reveals common genetic basis of auxotrophy among arbuscular mycorrhizal fungi.</title>
        <authorList>
            <person name="Kobayashi Y."/>
        </authorList>
    </citation>
    <scope>NUCLEOTIDE SEQUENCE [LARGE SCALE GENOMIC DNA]</scope>
    <source>
        <strain evidence="9 10">HR1</strain>
    </source>
</reference>
<comment type="caution">
    <text evidence="9">The sequence shown here is derived from an EMBL/GenBank/DDBJ whole genome shotgun (WGS) entry which is preliminary data.</text>
</comment>
<evidence type="ECO:0000313" key="9">
    <source>
        <dbReference type="EMBL" id="GBB86958.1"/>
    </source>
</evidence>
<organism evidence="9 10">
    <name type="scientific">Rhizophagus clarus</name>
    <dbReference type="NCBI Taxonomy" id="94130"/>
    <lineage>
        <taxon>Eukaryota</taxon>
        <taxon>Fungi</taxon>
        <taxon>Fungi incertae sedis</taxon>
        <taxon>Mucoromycota</taxon>
        <taxon>Glomeromycotina</taxon>
        <taxon>Glomeromycetes</taxon>
        <taxon>Glomerales</taxon>
        <taxon>Glomeraceae</taxon>
        <taxon>Rhizophagus</taxon>
    </lineage>
</organism>
<evidence type="ECO:0000313" key="10">
    <source>
        <dbReference type="Proteomes" id="UP000247702"/>
    </source>
</evidence>
<keyword evidence="10" id="KW-1185">Reference proteome</keyword>
<dbReference type="InterPro" id="IPR005821">
    <property type="entry name" value="Ion_trans_dom"/>
</dbReference>
<dbReference type="EMBL" id="BEXD01000380">
    <property type="protein sequence ID" value="GBB86958.1"/>
    <property type="molecule type" value="Genomic_DNA"/>
</dbReference>
<accession>A0A2Z6R2C0</accession>
<gene>
    <name evidence="9" type="ORF">RclHR1_01340025</name>
</gene>
<dbReference type="PANTHER" id="PTHR10582">
    <property type="entry name" value="TRANSIENT RECEPTOR POTENTIAL ION CHANNEL PROTEIN"/>
    <property type="match status" value="1"/>
</dbReference>
<dbReference type="InterPro" id="IPR024862">
    <property type="entry name" value="TRPV"/>
</dbReference>
<name>A0A2Z6R2C0_9GLOM</name>
<feature type="domain" description="Ion transport" evidence="8">
    <location>
        <begin position="781"/>
        <end position="1001"/>
    </location>
</feature>
<dbReference type="Proteomes" id="UP000247702">
    <property type="component" value="Unassembled WGS sequence"/>
</dbReference>
<dbReference type="GO" id="GO:0005216">
    <property type="term" value="F:monoatomic ion channel activity"/>
    <property type="evidence" value="ECO:0007669"/>
    <property type="project" value="InterPro"/>
</dbReference>
<feature type="transmembrane region" description="Helical" evidence="7">
    <location>
        <begin position="875"/>
        <end position="899"/>
    </location>
</feature>
<evidence type="ECO:0000256" key="6">
    <source>
        <dbReference type="SAM" id="Coils"/>
    </source>
</evidence>
<feature type="transmembrane region" description="Helical" evidence="7">
    <location>
        <begin position="807"/>
        <end position="824"/>
    </location>
</feature>
<dbReference type="GO" id="GO:0005886">
    <property type="term" value="C:plasma membrane"/>
    <property type="evidence" value="ECO:0007669"/>
    <property type="project" value="TreeGrafter"/>
</dbReference>
<dbReference type="PANTHER" id="PTHR10582:SF2">
    <property type="entry name" value="INACTIVE"/>
    <property type="match status" value="1"/>
</dbReference>
<keyword evidence="4 7" id="KW-1133">Transmembrane helix</keyword>
<keyword evidence="5 7" id="KW-0472">Membrane</keyword>
<evidence type="ECO:0000256" key="3">
    <source>
        <dbReference type="ARBA" id="ARBA00022737"/>
    </source>
</evidence>
<keyword evidence="2 7" id="KW-0812">Transmembrane</keyword>
<evidence type="ECO:0000256" key="4">
    <source>
        <dbReference type="ARBA" id="ARBA00022989"/>
    </source>
</evidence>
<comment type="subcellular location">
    <subcellularLocation>
        <location evidence="1">Membrane</location>
        <topology evidence="1">Multi-pass membrane protein</topology>
    </subcellularLocation>
</comment>
<evidence type="ECO:0000256" key="7">
    <source>
        <dbReference type="SAM" id="Phobius"/>
    </source>
</evidence>
<dbReference type="STRING" id="94130.A0A2Z6R2C0"/>
<sequence>MAQNLPSQKIHTTEITALTISQDGKFIASFSKLDEIVALWQYPTGSNTPITLELNYLKKNKKIDIKTIIDTKKKITCEFDLTMSKNLSCNRLFIILYSSEQDKPMVLDEEMEYLSPDCLKNVFGRAQFLADGETLGIYNNKTVHVISVKSWPWTLLRRIDIQNNDFQVFTFNPLTNKNYFIFRQWEPHNVFDIIDIDTYKCHLRVMPKHTPGETTYTISNMCISPAGDLLAFKTSLGALHVYDLGSGLAIMSKKLIFPYDFRFVNGGKNLLIINFVKENEQIIATLCNARSGTELVSVALSALSQCNTKNVRIINDEQILIVLSHPNDNILVVEEWNWVNVFHKQQIQYTDIPTSNYRNEDDCDLITGYKVGKYQYFLSSVKSIKDFSNVNVPPGKLVLNENYNEYSISSNSLQIRLARGVKPFFIDEQNIILVSPRIIVLFCVIDNDKIDLRKLVWRLPQNLPDINKFSYRCINNFSQKRILWFDITCGNNMQNYYTIIPLDVAISGHDLPDEWMQHSCECQGPINFLNLLSVKPYTHCNTFNSAKTMCNLIRYKTTQRDDECAPTAILEEILQNNHYKPTIGPNGENPLTVAILEFKSAEIHKLLDYCIYHCIHDGQPGFMSIVVDALPELARHYPKILDKLMKQCTYVKIPSIWKLKSENHDSIHENLWSYKFDGSIFMANPKKKTNSKKKFLDTLFDKWERIIRHSATHCFVPLPGLCTYPESSHTCHWFTIFLDTLIPRHLSIFVKLTLFRPFESFKSPPFEAIVKFKWHAFARWRFFQLFFLYLVHFGLFVSAISTNREQLVIASMILGIILTITWIRRSIIYYVNDIRFFTVFATYVEFAAFALPVITGSLKHGGNVAPPELQSLSVFSLWIFIVAQLCVVFKEIGIIIAVVAHISRKILWFLLLLLFILLAFANSFMFLLSEDSDNSNTFTSFGSSLDNVWSMVLGDYDSLKPWTNNVLVIIYTIIFSFSTAIILVNILIAILNDIYEETNNYANTVWVIRRAEIIVDIELSWMIPSERQNRDYFPWSIIYEASTEDVDEWSKRFNTPIQCEIKDDMKGEIAKLKDDMKGEIAKLKDEMKGEIAKLKDEMKDEIAKMKDRNEG</sequence>
<dbReference type="Gene3D" id="2.130.10.10">
    <property type="entry name" value="YVTN repeat-like/Quinoprotein amine dehydrogenase"/>
    <property type="match status" value="1"/>
</dbReference>
<evidence type="ECO:0000256" key="1">
    <source>
        <dbReference type="ARBA" id="ARBA00004141"/>
    </source>
</evidence>
<keyword evidence="6" id="KW-0175">Coiled coil</keyword>